<keyword evidence="3" id="KW-0804">Transcription</keyword>
<evidence type="ECO:0000256" key="3">
    <source>
        <dbReference type="ARBA" id="ARBA00023163"/>
    </source>
</evidence>
<reference evidence="6" key="2">
    <citation type="submission" date="2023-01" db="EMBL/GenBank/DDBJ databases">
        <title>Draft genome sequence of Paraferrimonas sedimenticola strain NBRC 101628.</title>
        <authorList>
            <person name="Sun Q."/>
            <person name="Mori K."/>
        </authorList>
    </citation>
    <scope>NUCLEOTIDE SEQUENCE</scope>
    <source>
        <strain evidence="6">NBRC 101628</strain>
    </source>
</reference>
<proteinExistence type="predicted"/>
<dbReference type="Gene3D" id="1.10.10.60">
    <property type="entry name" value="Homeodomain-like"/>
    <property type="match status" value="1"/>
</dbReference>
<evidence type="ECO:0000313" key="7">
    <source>
        <dbReference type="Proteomes" id="UP001161422"/>
    </source>
</evidence>
<protein>
    <submittedName>
        <fullName evidence="6">TetR family transcriptional regulator</fullName>
    </submittedName>
</protein>
<dbReference type="InterPro" id="IPR009057">
    <property type="entry name" value="Homeodomain-like_sf"/>
</dbReference>
<comment type="caution">
    <text evidence="6">The sequence shown here is derived from an EMBL/GenBank/DDBJ whole genome shotgun (WGS) entry which is preliminary data.</text>
</comment>
<dbReference type="InterPro" id="IPR023772">
    <property type="entry name" value="DNA-bd_HTH_TetR-type_CS"/>
</dbReference>
<evidence type="ECO:0000259" key="5">
    <source>
        <dbReference type="PROSITE" id="PS50977"/>
    </source>
</evidence>
<evidence type="ECO:0000256" key="1">
    <source>
        <dbReference type="ARBA" id="ARBA00023015"/>
    </source>
</evidence>
<dbReference type="GO" id="GO:0003677">
    <property type="term" value="F:DNA binding"/>
    <property type="evidence" value="ECO:0007669"/>
    <property type="project" value="UniProtKB-UniRule"/>
</dbReference>
<gene>
    <name evidence="6" type="primary">mexR</name>
    <name evidence="6" type="ORF">GCM10007895_33030</name>
</gene>
<dbReference type="Pfam" id="PF00440">
    <property type="entry name" value="TetR_N"/>
    <property type="match status" value="1"/>
</dbReference>
<evidence type="ECO:0000256" key="2">
    <source>
        <dbReference type="ARBA" id="ARBA00023125"/>
    </source>
</evidence>
<sequence>MAAGRHRAFDAEESLQKALQVFWSKGYSGTSLSDLIAAMGINKPSLYAAFGNKEALFVSAINQYVNEYGSPHALHLQTEGASLQARLVAFLDSVIGSIADSELPLGCFVVNSTCESGSSCLPAEAAKAVTEINSASIASFSQFFADEIDKQNLSSDKKPETLAHYLLTQQFGLAVMARNGASQEQLKQIAREAVEGMLA</sequence>
<feature type="domain" description="HTH tetR-type" evidence="5">
    <location>
        <begin position="8"/>
        <end position="68"/>
    </location>
</feature>
<evidence type="ECO:0000256" key="4">
    <source>
        <dbReference type="PROSITE-ProRule" id="PRU00335"/>
    </source>
</evidence>
<dbReference type="PANTHER" id="PTHR47506">
    <property type="entry name" value="TRANSCRIPTIONAL REGULATORY PROTEIN"/>
    <property type="match status" value="1"/>
</dbReference>
<keyword evidence="7" id="KW-1185">Reference proteome</keyword>
<dbReference type="EMBL" id="BSNC01000013">
    <property type="protein sequence ID" value="GLP97996.1"/>
    <property type="molecule type" value="Genomic_DNA"/>
</dbReference>
<evidence type="ECO:0000313" key="6">
    <source>
        <dbReference type="EMBL" id="GLP97996.1"/>
    </source>
</evidence>
<dbReference type="InterPro" id="IPR036271">
    <property type="entry name" value="Tet_transcr_reg_TetR-rel_C_sf"/>
</dbReference>
<keyword evidence="1" id="KW-0805">Transcription regulation</keyword>
<dbReference type="Proteomes" id="UP001161422">
    <property type="component" value="Unassembled WGS sequence"/>
</dbReference>
<dbReference type="SUPFAM" id="SSF46689">
    <property type="entry name" value="Homeodomain-like"/>
    <property type="match status" value="1"/>
</dbReference>
<dbReference type="AlphaFoldDB" id="A0AA37RZD2"/>
<dbReference type="PROSITE" id="PS01081">
    <property type="entry name" value="HTH_TETR_1"/>
    <property type="match status" value="1"/>
</dbReference>
<dbReference type="InterPro" id="IPR001647">
    <property type="entry name" value="HTH_TetR"/>
</dbReference>
<reference evidence="6" key="1">
    <citation type="journal article" date="2014" name="Int. J. Syst. Evol. Microbiol.">
        <title>Complete genome sequence of Corynebacterium casei LMG S-19264T (=DSM 44701T), isolated from a smear-ripened cheese.</title>
        <authorList>
            <consortium name="US DOE Joint Genome Institute (JGI-PGF)"/>
            <person name="Walter F."/>
            <person name="Albersmeier A."/>
            <person name="Kalinowski J."/>
            <person name="Ruckert C."/>
        </authorList>
    </citation>
    <scope>NUCLEOTIDE SEQUENCE</scope>
    <source>
        <strain evidence="6">NBRC 101628</strain>
    </source>
</reference>
<dbReference type="SUPFAM" id="SSF48498">
    <property type="entry name" value="Tetracyclin repressor-like, C-terminal domain"/>
    <property type="match status" value="1"/>
</dbReference>
<dbReference type="PANTHER" id="PTHR47506:SF1">
    <property type="entry name" value="HTH-TYPE TRANSCRIPTIONAL REGULATOR YJDC"/>
    <property type="match status" value="1"/>
</dbReference>
<name>A0AA37RZD2_9GAMM</name>
<dbReference type="RefSeq" id="WP_095504478.1">
    <property type="nucleotide sequence ID" value="NZ_BSNC01000013.1"/>
</dbReference>
<dbReference type="PROSITE" id="PS50977">
    <property type="entry name" value="HTH_TETR_2"/>
    <property type="match status" value="1"/>
</dbReference>
<accession>A0AA37RZD2</accession>
<organism evidence="6 7">
    <name type="scientific">Paraferrimonas sedimenticola</name>
    <dbReference type="NCBI Taxonomy" id="375674"/>
    <lineage>
        <taxon>Bacteria</taxon>
        <taxon>Pseudomonadati</taxon>
        <taxon>Pseudomonadota</taxon>
        <taxon>Gammaproteobacteria</taxon>
        <taxon>Alteromonadales</taxon>
        <taxon>Ferrimonadaceae</taxon>
        <taxon>Paraferrimonas</taxon>
    </lineage>
</organism>
<keyword evidence="2 4" id="KW-0238">DNA-binding</keyword>
<dbReference type="Gene3D" id="1.10.357.10">
    <property type="entry name" value="Tetracycline Repressor, domain 2"/>
    <property type="match status" value="1"/>
</dbReference>
<dbReference type="PRINTS" id="PR00455">
    <property type="entry name" value="HTHTETR"/>
</dbReference>
<feature type="DNA-binding region" description="H-T-H motif" evidence="4">
    <location>
        <begin position="31"/>
        <end position="50"/>
    </location>
</feature>